<dbReference type="Gene3D" id="1.10.287.950">
    <property type="entry name" value="Methyl-accepting chemotaxis protein"/>
    <property type="match status" value="1"/>
</dbReference>
<feature type="transmembrane region" description="Helical" evidence="6">
    <location>
        <begin position="573"/>
        <end position="595"/>
    </location>
</feature>
<dbReference type="Gene3D" id="3.40.1710.10">
    <property type="entry name" value="abc type-2 transporter like domain"/>
    <property type="match status" value="1"/>
</dbReference>
<keyword evidence="9" id="KW-1185">Reference proteome</keyword>
<feature type="transmembrane region" description="Helical" evidence="6">
    <location>
        <begin position="16"/>
        <end position="38"/>
    </location>
</feature>
<evidence type="ECO:0000313" key="9">
    <source>
        <dbReference type="Proteomes" id="UP001478862"/>
    </source>
</evidence>
<evidence type="ECO:0000256" key="3">
    <source>
        <dbReference type="ARBA" id="ARBA00022989"/>
    </source>
</evidence>
<comment type="caution">
    <text evidence="8">The sequence shown here is derived from an EMBL/GenBank/DDBJ whole genome shotgun (WGS) entry which is preliminary data.</text>
</comment>
<feature type="transmembrane region" description="Helical" evidence="6">
    <location>
        <begin position="541"/>
        <end position="561"/>
    </location>
</feature>
<dbReference type="InterPro" id="IPR017500">
    <property type="entry name" value="Phage_infect_YhgE_N"/>
</dbReference>
<organism evidence="8 9">
    <name type="scientific">Lysinibacillus zambalensis</name>
    <dbReference type="NCBI Taxonomy" id="3160866"/>
    <lineage>
        <taxon>Bacteria</taxon>
        <taxon>Bacillati</taxon>
        <taxon>Bacillota</taxon>
        <taxon>Bacilli</taxon>
        <taxon>Bacillales</taxon>
        <taxon>Bacillaceae</taxon>
        <taxon>Lysinibacillus</taxon>
    </lineage>
</organism>
<dbReference type="NCBIfam" id="TIGR03062">
    <property type="entry name" value="pip_yhgE_Cterm"/>
    <property type="match status" value="1"/>
</dbReference>
<feature type="region of interest" description="Disordered" evidence="5">
    <location>
        <begin position="490"/>
        <end position="509"/>
    </location>
</feature>
<evidence type="ECO:0000256" key="6">
    <source>
        <dbReference type="SAM" id="Phobius"/>
    </source>
</evidence>
<dbReference type="PANTHER" id="PTHR43077">
    <property type="entry name" value="TRANSPORT PERMEASE YVFS-RELATED"/>
    <property type="match status" value="1"/>
</dbReference>
<keyword evidence="2 6" id="KW-0812">Transmembrane</keyword>
<feature type="transmembrane region" description="Helical" evidence="6">
    <location>
        <begin position="696"/>
        <end position="716"/>
    </location>
</feature>
<dbReference type="SUPFAM" id="SSF58104">
    <property type="entry name" value="Methyl-accepting chemotaxis protein (MCP) signaling domain"/>
    <property type="match status" value="1"/>
</dbReference>
<accession>A0ABV1N055</accession>
<name>A0ABV1N055_9BACI</name>
<feature type="domain" description="ABC-2 type transporter transmembrane" evidence="7">
    <location>
        <begin position="529"/>
        <end position="710"/>
    </location>
</feature>
<keyword evidence="3 6" id="KW-1133">Transmembrane helix</keyword>
<evidence type="ECO:0000259" key="7">
    <source>
        <dbReference type="Pfam" id="PF12698"/>
    </source>
</evidence>
<dbReference type="NCBIfam" id="TIGR03061">
    <property type="entry name" value="pip_yhgE_Nterm"/>
    <property type="match status" value="1"/>
</dbReference>
<feature type="compositionally biased region" description="Basic and acidic residues" evidence="5">
    <location>
        <begin position="499"/>
        <end position="509"/>
    </location>
</feature>
<dbReference type="InterPro" id="IPR051328">
    <property type="entry name" value="T7SS_ABC-Transporter"/>
</dbReference>
<gene>
    <name evidence="8" type="ORF">ABNX05_23380</name>
</gene>
<dbReference type="Pfam" id="PF12698">
    <property type="entry name" value="ABC2_membrane_3"/>
    <property type="match status" value="2"/>
</dbReference>
<dbReference type="NCBIfam" id="TIGR03057">
    <property type="entry name" value="xxxLxxG_by_4"/>
    <property type="match status" value="5"/>
</dbReference>
<dbReference type="RefSeq" id="WP_349661878.1">
    <property type="nucleotide sequence ID" value="NZ_JBEGDG010000028.1"/>
</dbReference>
<feature type="transmembrane region" description="Helical" evidence="6">
    <location>
        <begin position="638"/>
        <end position="657"/>
    </location>
</feature>
<protein>
    <submittedName>
        <fullName evidence="8">YhgE/Pip domain-containing protein</fullName>
    </submittedName>
</protein>
<dbReference type="PANTHER" id="PTHR43077:SF5">
    <property type="entry name" value="PHAGE INFECTION PROTEIN"/>
    <property type="match status" value="1"/>
</dbReference>
<keyword evidence="4 6" id="KW-0472">Membrane</keyword>
<comment type="subcellular location">
    <subcellularLocation>
        <location evidence="1">Membrane</location>
        <topology evidence="1">Multi-pass membrane protein</topology>
    </subcellularLocation>
</comment>
<dbReference type="InterPro" id="IPR013525">
    <property type="entry name" value="ABC2_TM"/>
</dbReference>
<evidence type="ECO:0000256" key="2">
    <source>
        <dbReference type="ARBA" id="ARBA00022692"/>
    </source>
</evidence>
<proteinExistence type="predicted"/>
<dbReference type="EMBL" id="JBEGDG010000028">
    <property type="protein sequence ID" value="MEQ6357549.1"/>
    <property type="molecule type" value="Genomic_DNA"/>
</dbReference>
<sequence length="729" mass="76485">MIKAEWLKILKTRKMLVSIIAVLFIPVMYAGMFLWAFWDPYKGLPNLPVAVVNEDKGAEMEGVKLDLGNDLVDKLVESNEFKFIDVSKEEAEKGLHGRDYYMILEIPTNFSEHATTLLDDKPSKLVMNYIPNEGLNFLGAQIGETAMDRVRAEVNSQVSATYAEKLFDSITTLGDGFTEAADGSNKLGEGAKTLANGTKDLKGYIEKIASSSVELSNGADKIAKGIGDASKGANELNTAIGSIQNATGQLYPGAQKIETGATKLSGGISQYTQGVAQLQAGVAKISNNQPKITAGAAELANGAGQLNGAAGQLTDGSAQVAAGINELSKQLEGMMGSLPEEQAAVLKQTLTKLQAGSASVHEGLGALSAGTKRLQVGANELNTGASQIAAGQSQVLAGANALTSKSGELIQGAQTLQAGSATLAQKLGELNAGAQKVGAGSKALASGLDELVSGSNKLANGQSTLASKSGEVAEGSTKIVDGSTELADGTSTLSGKLGEASEKAKEVHASKDTYDMVGSPVEVDKESVNHVPNYGTGFSPYFISLGLFVGALLISIVFPLVEPAIRPKNGATWFTSKVSVLAIVGLIQTILTVVIVKWGLGLEVYSFGHFCLTALLTSYVFLALIQMLVSIFGDPGRFMAIVVLILQLTTSAGTFPLELIPSPLQIFNKLLPMTYTVSAFKSSISTGDTSFLMQNYGILAGFLVAFLAITFGYFMLLHTKRYSKVAEEN</sequence>
<feature type="transmembrane region" description="Helical" evidence="6">
    <location>
        <begin position="607"/>
        <end position="631"/>
    </location>
</feature>
<dbReference type="Proteomes" id="UP001478862">
    <property type="component" value="Unassembled WGS sequence"/>
</dbReference>
<evidence type="ECO:0000256" key="4">
    <source>
        <dbReference type="ARBA" id="ARBA00023136"/>
    </source>
</evidence>
<dbReference type="SUPFAM" id="SSF101967">
    <property type="entry name" value="Adhesin YadA, collagen-binding domain"/>
    <property type="match status" value="1"/>
</dbReference>
<evidence type="ECO:0000313" key="8">
    <source>
        <dbReference type="EMBL" id="MEQ6357549.1"/>
    </source>
</evidence>
<dbReference type="InterPro" id="IPR023908">
    <property type="entry name" value="xxxLxxG_rpt"/>
</dbReference>
<dbReference type="InterPro" id="IPR017501">
    <property type="entry name" value="Phage_infect_YhgE_C"/>
</dbReference>
<reference evidence="8 9" key="1">
    <citation type="submission" date="2024-06" db="EMBL/GenBank/DDBJ databases">
        <title>Lysinibacillus zambalefons sp. nov., a Novel Firmicute Isolated from the Poon Bato Zambales Hyperalkaline Spring.</title>
        <authorList>
            <person name="Aja J.A."/>
            <person name="Lazaro J.E.H."/>
            <person name="Llorin L.D."/>
            <person name="Lim K.R."/>
            <person name="Teodosio J."/>
            <person name="Dalisay D.S."/>
        </authorList>
    </citation>
    <scope>NUCLEOTIDE SEQUENCE [LARGE SCALE GENOMIC DNA]</scope>
    <source>
        <strain evidence="8 9">M3</strain>
    </source>
</reference>
<evidence type="ECO:0000256" key="5">
    <source>
        <dbReference type="SAM" id="MobiDB-lite"/>
    </source>
</evidence>
<evidence type="ECO:0000256" key="1">
    <source>
        <dbReference type="ARBA" id="ARBA00004141"/>
    </source>
</evidence>
<feature type="domain" description="ABC-2 type transporter transmembrane" evidence="7">
    <location>
        <begin position="19"/>
        <end position="155"/>
    </location>
</feature>
<dbReference type="InterPro" id="IPR011049">
    <property type="entry name" value="Serralysin-like_metalloprot_C"/>
</dbReference>